<dbReference type="InterPro" id="IPR036640">
    <property type="entry name" value="ABC1_TM_sf"/>
</dbReference>
<feature type="transmembrane region" description="Helical" evidence="7">
    <location>
        <begin position="157"/>
        <end position="174"/>
    </location>
</feature>
<sequence length="561" mass="64516">MAGKGTYLEMLKVLQGRSKYFLPLLLILGGSNVVWNAGLLMLINKVLNRETLPYFGGQSWPLFIGLLVLSYWVSRLFQRYLIRISNELAFEYEMKLFNSLRSSSYENIMTLGTEKIYALMEDTQVVSEFPQHFIQLVNSAIIVAIGIIYLFTISVPAAALVLGVMLLLAALYFYKNIRIVQYLNETRSLSDSYHVSIRDLLNGFKEVKMSSRRNDNLYFKHLNKNRLVAKTLNYKILQGWLNNDLLGRYSWFLIIGVILYLLPSMFGMQTENITTFVVTLLFLSGPIGELIAFIPHYSRVAMAIGRLKVFDETIRHTHTSIMMKMHDDGGGAELAGSFSDIRLDNILYYHQQEDNNVFTVKLDHLTIRKGELVFVTGGNGSGKTTFINILAGLVQPREGNVSYNGIPVTEDLSQHYRNKFAVIFGDNHLFTENYDDAKISRENPQLMDLIEQMKLTDIIVINEERNKLETELSKAQRKRLAMIYALLEQKEILILDEWASDQDSHFKSYFYLQYLGRLKAMGKTIIAVTHDDLFFDCADRVIRFDYGRILYDRKVDRVALT</sequence>
<evidence type="ECO:0000256" key="5">
    <source>
        <dbReference type="ARBA" id="ARBA00022989"/>
    </source>
</evidence>
<reference evidence="11" key="1">
    <citation type="submission" date="2020-04" db="EMBL/GenBank/DDBJ databases">
        <authorList>
            <person name="Kittiwongwattana C."/>
        </authorList>
    </citation>
    <scope>NUCLEOTIDE SEQUENCE [LARGE SCALE GENOMIC DNA]</scope>
    <source>
        <strain evidence="11">1310</strain>
    </source>
</reference>
<dbReference type="KEGG" id="coy:HF329_16560"/>
<feature type="transmembrane region" description="Helical" evidence="7">
    <location>
        <begin position="20"/>
        <end position="43"/>
    </location>
</feature>
<dbReference type="RefSeq" id="WP_168805425.1">
    <property type="nucleotide sequence ID" value="NZ_CP051205.1"/>
</dbReference>
<dbReference type="Pfam" id="PF00005">
    <property type="entry name" value="ABC_tran"/>
    <property type="match status" value="1"/>
</dbReference>
<dbReference type="PROSITE" id="PS50929">
    <property type="entry name" value="ABC_TM1F"/>
    <property type="match status" value="1"/>
</dbReference>
<name>A0AAE6ZHH7_9BACT</name>
<keyword evidence="2 7" id="KW-0812">Transmembrane</keyword>
<dbReference type="Gene3D" id="1.20.1560.10">
    <property type="entry name" value="ABC transporter type 1, transmembrane domain"/>
    <property type="match status" value="1"/>
</dbReference>
<feature type="transmembrane region" description="Helical" evidence="7">
    <location>
        <begin position="55"/>
        <end position="73"/>
    </location>
</feature>
<protein>
    <submittedName>
        <fullName evidence="10">ATP-binding cassette domain-containing protein</fullName>
    </submittedName>
</protein>
<evidence type="ECO:0000259" key="9">
    <source>
        <dbReference type="PROSITE" id="PS50929"/>
    </source>
</evidence>
<dbReference type="InterPro" id="IPR027417">
    <property type="entry name" value="P-loop_NTPase"/>
</dbReference>
<dbReference type="Gene3D" id="3.40.50.300">
    <property type="entry name" value="P-loop containing nucleotide triphosphate hydrolases"/>
    <property type="match status" value="1"/>
</dbReference>
<evidence type="ECO:0000256" key="2">
    <source>
        <dbReference type="ARBA" id="ARBA00022692"/>
    </source>
</evidence>
<keyword evidence="3" id="KW-0547">Nucleotide-binding</keyword>
<evidence type="ECO:0000259" key="8">
    <source>
        <dbReference type="PROSITE" id="PS50893"/>
    </source>
</evidence>
<dbReference type="SMART" id="SM00382">
    <property type="entry name" value="AAA"/>
    <property type="match status" value="1"/>
</dbReference>
<evidence type="ECO:0000256" key="6">
    <source>
        <dbReference type="ARBA" id="ARBA00023136"/>
    </source>
</evidence>
<gene>
    <name evidence="10" type="ORF">HF329_16560</name>
</gene>
<dbReference type="GO" id="GO:0005886">
    <property type="term" value="C:plasma membrane"/>
    <property type="evidence" value="ECO:0007669"/>
    <property type="project" value="UniProtKB-SubCell"/>
</dbReference>
<feature type="transmembrane region" description="Helical" evidence="7">
    <location>
        <begin position="273"/>
        <end position="294"/>
    </location>
</feature>
<dbReference type="InterPro" id="IPR003593">
    <property type="entry name" value="AAA+_ATPase"/>
</dbReference>
<dbReference type="Proteomes" id="UP000502421">
    <property type="component" value="Chromosome"/>
</dbReference>
<evidence type="ECO:0000313" key="11">
    <source>
        <dbReference type="Proteomes" id="UP000502421"/>
    </source>
</evidence>
<organism evidence="10 11">
    <name type="scientific">Chitinophaga oryzae</name>
    <dbReference type="NCBI Taxonomy" id="2725414"/>
    <lineage>
        <taxon>Bacteria</taxon>
        <taxon>Pseudomonadati</taxon>
        <taxon>Bacteroidota</taxon>
        <taxon>Chitinophagia</taxon>
        <taxon>Chitinophagales</taxon>
        <taxon>Chitinophagaceae</taxon>
        <taxon>Chitinophaga</taxon>
    </lineage>
</organism>
<dbReference type="SUPFAM" id="SSF52540">
    <property type="entry name" value="P-loop containing nucleoside triphosphate hydrolases"/>
    <property type="match status" value="1"/>
</dbReference>
<evidence type="ECO:0000313" key="10">
    <source>
        <dbReference type="EMBL" id="QJB32841.1"/>
    </source>
</evidence>
<dbReference type="PANTHER" id="PTHR24221:SF654">
    <property type="entry name" value="ATP-BINDING CASSETTE SUB-FAMILY B MEMBER 6"/>
    <property type="match status" value="1"/>
</dbReference>
<dbReference type="PROSITE" id="PS50893">
    <property type="entry name" value="ABC_TRANSPORTER_2"/>
    <property type="match status" value="1"/>
</dbReference>
<dbReference type="AlphaFoldDB" id="A0AAE6ZHH7"/>
<keyword evidence="4 10" id="KW-0067">ATP-binding</keyword>
<accession>A0AAE6ZHH7</accession>
<feature type="domain" description="ABC transmembrane type-1" evidence="9">
    <location>
        <begin position="62"/>
        <end position="299"/>
    </location>
</feature>
<evidence type="ECO:0000256" key="1">
    <source>
        <dbReference type="ARBA" id="ARBA00004651"/>
    </source>
</evidence>
<keyword evidence="6 7" id="KW-0472">Membrane</keyword>
<feature type="domain" description="ABC transporter" evidence="8">
    <location>
        <begin position="341"/>
        <end position="560"/>
    </location>
</feature>
<proteinExistence type="predicted"/>
<dbReference type="InterPro" id="IPR039421">
    <property type="entry name" value="Type_1_exporter"/>
</dbReference>
<dbReference type="SUPFAM" id="SSF90123">
    <property type="entry name" value="ABC transporter transmembrane region"/>
    <property type="match status" value="1"/>
</dbReference>
<feature type="transmembrane region" description="Helical" evidence="7">
    <location>
        <begin position="133"/>
        <end position="151"/>
    </location>
</feature>
<dbReference type="InterPro" id="IPR011527">
    <property type="entry name" value="ABC1_TM_dom"/>
</dbReference>
<dbReference type="EMBL" id="CP051205">
    <property type="protein sequence ID" value="QJB32841.1"/>
    <property type="molecule type" value="Genomic_DNA"/>
</dbReference>
<dbReference type="GO" id="GO:0016887">
    <property type="term" value="F:ATP hydrolysis activity"/>
    <property type="evidence" value="ECO:0007669"/>
    <property type="project" value="InterPro"/>
</dbReference>
<comment type="subcellular location">
    <subcellularLocation>
        <location evidence="1">Cell membrane</location>
        <topology evidence="1">Multi-pass membrane protein</topology>
    </subcellularLocation>
</comment>
<dbReference type="InterPro" id="IPR003439">
    <property type="entry name" value="ABC_transporter-like_ATP-bd"/>
</dbReference>
<evidence type="ECO:0000256" key="7">
    <source>
        <dbReference type="SAM" id="Phobius"/>
    </source>
</evidence>
<dbReference type="PANTHER" id="PTHR24221">
    <property type="entry name" value="ATP-BINDING CASSETTE SUB-FAMILY B"/>
    <property type="match status" value="1"/>
</dbReference>
<feature type="transmembrane region" description="Helical" evidence="7">
    <location>
        <begin position="249"/>
        <end position="267"/>
    </location>
</feature>
<dbReference type="GO" id="GO:0140359">
    <property type="term" value="F:ABC-type transporter activity"/>
    <property type="evidence" value="ECO:0007669"/>
    <property type="project" value="InterPro"/>
</dbReference>
<dbReference type="GO" id="GO:0005524">
    <property type="term" value="F:ATP binding"/>
    <property type="evidence" value="ECO:0007669"/>
    <property type="project" value="UniProtKB-KW"/>
</dbReference>
<evidence type="ECO:0000256" key="3">
    <source>
        <dbReference type="ARBA" id="ARBA00022741"/>
    </source>
</evidence>
<evidence type="ECO:0000256" key="4">
    <source>
        <dbReference type="ARBA" id="ARBA00022840"/>
    </source>
</evidence>
<keyword evidence="5 7" id="KW-1133">Transmembrane helix</keyword>